<feature type="compositionally biased region" description="Low complexity" evidence="1">
    <location>
        <begin position="139"/>
        <end position="156"/>
    </location>
</feature>
<protein>
    <submittedName>
        <fullName evidence="2">Uncharacterized protein</fullName>
    </submittedName>
</protein>
<name>A0A8T0T7W3_PANVG</name>
<dbReference type="EMBL" id="CM029044">
    <property type="protein sequence ID" value="KAG2605423.1"/>
    <property type="molecule type" value="Genomic_DNA"/>
</dbReference>
<proteinExistence type="predicted"/>
<sequence>MRARPPDITRAAAGARRPLNDGSARRVVPRASHPPSLLSPHAGSSPHHPALASPLIHTTPIVAAAAAMDLGAGMAGPFPAVGGDGEVSAWSAATAVLAAETDWARTVDPSIWGDEKRMKRELVAWAKAVVSMASAGKNTSSATSPSSPWPSMRRRG</sequence>
<accession>A0A8T0T7W3</accession>
<feature type="region of interest" description="Disordered" evidence="1">
    <location>
        <begin position="1"/>
        <end position="52"/>
    </location>
</feature>
<dbReference type="Proteomes" id="UP000823388">
    <property type="component" value="Chromosome 4N"/>
</dbReference>
<evidence type="ECO:0000313" key="3">
    <source>
        <dbReference type="Proteomes" id="UP000823388"/>
    </source>
</evidence>
<dbReference type="AlphaFoldDB" id="A0A8T0T7W3"/>
<feature type="region of interest" description="Disordered" evidence="1">
    <location>
        <begin position="134"/>
        <end position="156"/>
    </location>
</feature>
<comment type="caution">
    <text evidence="2">The sequence shown here is derived from an EMBL/GenBank/DDBJ whole genome shotgun (WGS) entry which is preliminary data.</text>
</comment>
<evidence type="ECO:0000256" key="1">
    <source>
        <dbReference type="SAM" id="MobiDB-lite"/>
    </source>
</evidence>
<organism evidence="2 3">
    <name type="scientific">Panicum virgatum</name>
    <name type="common">Blackwell switchgrass</name>
    <dbReference type="NCBI Taxonomy" id="38727"/>
    <lineage>
        <taxon>Eukaryota</taxon>
        <taxon>Viridiplantae</taxon>
        <taxon>Streptophyta</taxon>
        <taxon>Embryophyta</taxon>
        <taxon>Tracheophyta</taxon>
        <taxon>Spermatophyta</taxon>
        <taxon>Magnoliopsida</taxon>
        <taxon>Liliopsida</taxon>
        <taxon>Poales</taxon>
        <taxon>Poaceae</taxon>
        <taxon>PACMAD clade</taxon>
        <taxon>Panicoideae</taxon>
        <taxon>Panicodae</taxon>
        <taxon>Paniceae</taxon>
        <taxon>Panicinae</taxon>
        <taxon>Panicum</taxon>
        <taxon>Panicum sect. Hiantes</taxon>
    </lineage>
</organism>
<reference evidence="2" key="1">
    <citation type="submission" date="2020-05" db="EMBL/GenBank/DDBJ databases">
        <title>WGS assembly of Panicum virgatum.</title>
        <authorList>
            <person name="Lovell J.T."/>
            <person name="Jenkins J."/>
            <person name="Shu S."/>
            <person name="Juenger T.E."/>
            <person name="Schmutz J."/>
        </authorList>
    </citation>
    <scope>NUCLEOTIDE SEQUENCE</scope>
    <source>
        <strain evidence="2">AP13</strain>
    </source>
</reference>
<gene>
    <name evidence="2" type="ORF">PVAP13_4NG074500</name>
</gene>
<keyword evidence="3" id="KW-1185">Reference proteome</keyword>
<evidence type="ECO:0000313" key="2">
    <source>
        <dbReference type="EMBL" id="KAG2605423.1"/>
    </source>
</evidence>